<accession>A0A193LCE0</accession>
<dbReference type="SUPFAM" id="SSF56954">
    <property type="entry name" value="Outer membrane efflux proteins (OEP)"/>
    <property type="match status" value="1"/>
</dbReference>
<dbReference type="KEGG" id="woc:BA177_01700"/>
<evidence type="ECO:0000256" key="1">
    <source>
        <dbReference type="ARBA" id="ARBA00007613"/>
    </source>
</evidence>
<dbReference type="PANTHER" id="PTHR30203:SF24">
    <property type="entry name" value="BLR4935 PROTEIN"/>
    <property type="match status" value="1"/>
</dbReference>
<name>A0A193LCE0_9GAMM</name>
<sequence>MNAALLLFVFVALAPIYAQELPPLTLTEAEELALRQEPGQAAYLARADALQEQAVVAGQLPDPTLRIGLANFPVEAGGFSTEAMTQAQLGLRQSFPAGKSRVFSAQRFQSLAAEMEQNAEARGRDVLSMVRGAWLDVYYWQHATATAKESRRYFDDLVTVTRSLYAVGKKDQQDVLRADLELSRLDDRLIDFQRQAGTARAALSEWLGADADRAVASELPAWSRVPAIERLQDELANHPALRAVDSQINARLADIDIAKERFKPGWALDLGYGYREGSLPSGQPRSDFVSLSVTVDLPVFRKNRQDRSLAAALGERRSAVESREALYRRLASQLGGEYQRWQELSRRLDLYERKILIQSKDQANAALAAYQSDAGDFADVLRGLIDDLNTQLDYLRIQTDRAQSYAVLANLGGLQR</sequence>
<dbReference type="EMBL" id="CP016268">
    <property type="protein sequence ID" value="ANO50101.1"/>
    <property type="molecule type" value="Genomic_DNA"/>
</dbReference>
<evidence type="ECO:0000313" key="3">
    <source>
        <dbReference type="Proteomes" id="UP000092695"/>
    </source>
</evidence>
<evidence type="ECO:0000313" key="2">
    <source>
        <dbReference type="EMBL" id="ANO50101.1"/>
    </source>
</evidence>
<dbReference type="Pfam" id="PF02321">
    <property type="entry name" value="OEP"/>
    <property type="match status" value="1"/>
</dbReference>
<dbReference type="InterPro" id="IPR003423">
    <property type="entry name" value="OMP_efflux"/>
</dbReference>
<dbReference type="PANTHER" id="PTHR30203">
    <property type="entry name" value="OUTER MEMBRANE CATION EFFLUX PROTEIN"/>
    <property type="match status" value="1"/>
</dbReference>
<proteinExistence type="inferred from homology"/>
<comment type="similarity">
    <text evidence="1">Belongs to the outer membrane factor (OMF) (TC 1.B.17) family.</text>
</comment>
<gene>
    <name evidence="2" type="ORF">BA177_01700</name>
</gene>
<protein>
    <recommendedName>
        <fullName evidence="4">Transporter</fullName>
    </recommendedName>
</protein>
<keyword evidence="3" id="KW-1185">Reference proteome</keyword>
<dbReference type="Proteomes" id="UP000092695">
    <property type="component" value="Chromosome"/>
</dbReference>
<dbReference type="AlphaFoldDB" id="A0A193LCE0"/>
<dbReference type="GO" id="GO:0015562">
    <property type="term" value="F:efflux transmembrane transporter activity"/>
    <property type="evidence" value="ECO:0007669"/>
    <property type="project" value="InterPro"/>
</dbReference>
<dbReference type="Gene3D" id="1.20.1600.10">
    <property type="entry name" value="Outer membrane efflux proteins (OEP)"/>
    <property type="match status" value="1"/>
</dbReference>
<dbReference type="InterPro" id="IPR010131">
    <property type="entry name" value="MdtP/NodT-like"/>
</dbReference>
<organism evidence="2 3">
    <name type="scientific">Woeseia oceani</name>
    <dbReference type="NCBI Taxonomy" id="1548547"/>
    <lineage>
        <taxon>Bacteria</taxon>
        <taxon>Pseudomonadati</taxon>
        <taxon>Pseudomonadota</taxon>
        <taxon>Gammaproteobacteria</taxon>
        <taxon>Woeseiales</taxon>
        <taxon>Woeseiaceae</taxon>
        <taxon>Woeseia</taxon>
    </lineage>
</organism>
<evidence type="ECO:0008006" key="4">
    <source>
        <dbReference type="Google" id="ProtNLM"/>
    </source>
</evidence>
<reference evidence="2 3" key="1">
    <citation type="submission" date="2016-06" db="EMBL/GenBank/DDBJ databases">
        <title>Complete genome sequence of a deep-branching marine Gamma Proteobacterium Woeseia oceani type strain XK5.</title>
        <authorList>
            <person name="Mu D."/>
            <person name="Du Z."/>
        </authorList>
    </citation>
    <scope>NUCLEOTIDE SEQUENCE [LARGE SCALE GENOMIC DNA]</scope>
    <source>
        <strain evidence="2 3">XK5</strain>
    </source>
</reference>
<dbReference type="STRING" id="1548547.BA177_01700"/>